<reference evidence="2" key="1">
    <citation type="journal article" date="2011" name="Plant Physiol.">
        <title>Comprehensive sequence analysis of 24,783 barley full-length cDNAs derived from 12 clone libraries.</title>
        <authorList>
            <person name="Matsumoto T."/>
            <person name="Tanaka T."/>
            <person name="Sakai H."/>
            <person name="Amano N."/>
            <person name="Kanamori H."/>
            <person name="Kurita K."/>
            <person name="Kikuta A."/>
            <person name="Kamiya K."/>
            <person name="Yamamoto M."/>
            <person name="Ikawa H."/>
            <person name="Fujii N."/>
            <person name="Hori K."/>
            <person name="Itoh T."/>
            <person name="Sato K."/>
        </authorList>
    </citation>
    <scope>NUCLEOTIDE SEQUENCE</scope>
    <source>
        <tissue evidence="2">Shoot</tissue>
    </source>
</reference>
<dbReference type="EMBL" id="AK356180">
    <property type="protein sequence ID" value="BAJ87398.1"/>
    <property type="molecule type" value="mRNA"/>
</dbReference>
<gene>
    <name evidence="3" type="primary">LOC123427744</name>
</gene>
<organism evidence="2">
    <name type="scientific">Hordeum vulgare subsp. vulgare</name>
    <name type="common">Domesticated barley</name>
    <dbReference type="NCBI Taxonomy" id="112509"/>
    <lineage>
        <taxon>Eukaryota</taxon>
        <taxon>Viridiplantae</taxon>
        <taxon>Streptophyta</taxon>
        <taxon>Embryophyta</taxon>
        <taxon>Tracheophyta</taxon>
        <taxon>Spermatophyta</taxon>
        <taxon>Magnoliopsida</taxon>
        <taxon>Liliopsida</taxon>
        <taxon>Poales</taxon>
        <taxon>Poaceae</taxon>
        <taxon>BOP clade</taxon>
        <taxon>Pooideae</taxon>
        <taxon>Triticodae</taxon>
        <taxon>Triticeae</taxon>
        <taxon>Hordeinae</taxon>
        <taxon>Hordeum</taxon>
    </lineage>
</organism>
<reference evidence="4" key="2">
    <citation type="journal article" date="2012" name="Nature">
        <title>A physical, genetic and functional sequence assembly of the barley genome.</title>
        <authorList>
            <consortium name="The International Barley Genome Sequencing Consortium"/>
            <person name="Mayer K.F."/>
            <person name="Waugh R."/>
            <person name="Brown J.W."/>
            <person name="Schulman A."/>
            <person name="Langridge P."/>
            <person name="Platzer M."/>
            <person name="Fincher G.B."/>
            <person name="Muehlbauer G.J."/>
            <person name="Sato K."/>
            <person name="Close T.J."/>
            <person name="Wise R.P."/>
            <person name="Stein N."/>
        </authorList>
    </citation>
    <scope>NUCLEOTIDE SEQUENCE [LARGE SCALE GENOMIC DNA]</scope>
    <source>
        <strain evidence="4">cv. Morex</strain>
    </source>
</reference>
<dbReference type="Gramene" id="HORVU.MOREX.r3.2HG0193930.1">
    <property type="protein sequence ID" value="HORVU.MOREX.r3.2HG0193930.1"/>
    <property type="gene ID" value="HORVU.MOREX.r3.2HG0193930"/>
</dbReference>
<feature type="coiled-coil region" evidence="1">
    <location>
        <begin position="38"/>
        <end position="72"/>
    </location>
</feature>
<evidence type="ECO:0000313" key="3">
    <source>
        <dbReference type="EnsemblPlants" id="HORVU.MOREX.r3.2HG0193930.1"/>
    </source>
</evidence>
<dbReference type="SMR" id="F2CX27"/>
<evidence type="ECO:0000313" key="4">
    <source>
        <dbReference type="Proteomes" id="UP000011116"/>
    </source>
</evidence>
<evidence type="ECO:0000313" key="2">
    <source>
        <dbReference type="EMBL" id="BAJ87398.1"/>
    </source>
</evidence>
<keyword evidence="4" id="KW-1185">Reference proteome</keyword>
<dbReference type="AlphaFoldDB" id="F2CX27"/>
<keyword evidence="1" id="KW-0175">Coiled coil</keyword>
<sequence>MAAPTSRAGNVTMRLPDEKTISWPETVAGKIQEGLYKVRLIERFAEDADRDIEVLEKEVEGMAAEMEIEMQLDEYCLDLDDMRKARQDYGAGPLSEAEERSLRQIRDLAASAIADYETRVGPVPAYHGAINILSNTIPLELPRPLAKALASSSASRHNSQGC</sequence>
<dbReference type="RefSeq" id="XP_044967798.1">
    <property type="nucleotide sequence ID" value="XM_045111863.1"/>
</dbReference>
<dbReference type="EnsemblPlants" id="HORVU.MOREX.r3.2HG0193930.1">
    <property type="protein sequence ID" value="HORVU.MOREX.r3.2HG0193930.1"/>
    <property type="gene ID" value="HORVU.MOREX.r3.2HG0193930"/>
</dbReference>
<dbReference type="Proteomes" id="UP000011116">
    <property type="component" value="Chromosome 2H"/>
</dbReference>
<reference evidence="3" key="4">
    <citation type="submission" date="2022-01" db="UniProtKB">
        <authorList>
            <consortium name="EnsemblPlants"/>
        </authorList>
    </citation>
    <scope>IDENTIFICATION</scope>
    <source>
        <strain evidence="3">subsp. vulgare</strain>
    </source>
</reference>
<reference evidence="3" key="3">
    <citation type="submission" date="2020-10" db="EMBL/GenBank/DDBJ databases">
        <authorList>
            <person name="Scholz U."/>
            <person name="Mascher M."/>
            <person name="Fiebig A."/>
        </authorList>
    </citation>
    <scope>NUCLEOTIDE SEQUENCE [LARGE SCALE GENOMIC DNA]</scope>
    <source>
        <strain evidence="3">cv. Morex</strain>
    </source>
</reference>
<proteinExistence type="evidence at transcript level"/>
<name>F2CX27_HORVV</name>
<dbReference type="GeneID" id="123427744"/>
<accession>F2CX27</accession>
<protein>
    <submittedName>
        <fullName evidence="2">Predicted protein</fullName>
    </submittedName>
</protein>
<evidence type="ECO:0000256" key="1">
    <source>
        <dbReference type="SAM" id="Coils"/>
    </source>
</evidence>